<evidence type="ECO:0000259" key="1">
    <source>
        <dbReference type="Pfam" id="PF22521"/>
    </source>
</evidence>
<dbReference type="EMBL" id="JNGI01000137">
    <property type="protein sequence ID" value="KNC90881.1"/>
    <property type="molecule type" value="Genomic_DNA"/>
</dbReference>
<dbReference type="Proteomes" id="UP000037393">
    <property type="component" value="Unassembled WGS sequence"/>
</dbReference>
<dbReference type="InterPro" id="IPR055128">
    <property type="entry name" value="HypF_C_2"/>
</dbReference>
<evidence type="ECO:0000313" key="3">
    <source>
        <dbReference type="Proteomes" id="UP000037393"/>
    </source>
</evidence>
<reference evidence="2 3" key="1">
    <citation type="journal article" date="2015" name="Appl. Environ. Microbiol.">
        <title>The Enterobacterium Trabulsiella odontotermitis Presents Novel Adaptations Related to Its Association with Fungus-Growing Termites.</title>
        <authorList>
            <person name="Sapountzis P."/>
            <person name="Gruntjes T."/>
            <person name="Otani S."/>
            <person name="Estevez J."/>
            <person name="da Costa R.R."/>
            <person name="Plunkett G.3rd."/>
            <person name="Perna N.T."/>
            <person name="Poulsen M."/>
        </authorList>
    </citation>
    <scope>NUCLEOTIDE SEQUENCE [LARGE SCALE GENOMIC DNA]</scope>
    <source>
        <strain evidence="2 3">12</strain>
    </source>
</reference>
<proteinExistence type="predicted"/>
<dbReference type="Pfam" id="PF22521">
    <property type="entry name" value="HypF_C_2"/>
    <property type="match status" value="1"/>
</dbReference>
<feature type="non-terminal residue" evidence="2">
    <location>
        <position position="1"/>
    </location>
</feature>
<evidence type="ECO:0000313" key="2">
    <source>
        <dbReference type="EMBL" id="KNC90881.1"/>
    </source>
</evidence>
<keyword evidence="3" id="KW-1185">Reference proteome</keyword>
<accession>A0A0L0GQ27</accession>
<sequence length="77" mass="8235">FHDARAQGLAGLMRYHAQPRGIQTLVFSGGVMHNRLLCARLSHYLADFTLLFPSRLPAGDGAIAFGQAVIAAARPCA</sequence>
<organism evidence="2 3">
    <name type="scientific">Trabulsiella odontotermitis</name>
    <dbReference type="NCBI Taxonomy" id="379893"/>
    <lineage>
        <taxon>Bacteria</taxon>
        <taxon>Pseudomonadati</taxon>
        <taxon>Pseudomonadota</taxon>
        <taxon>Gammaproteobacteria</taxon>
        <taxon>Enterobacterales</taxon>
        <taxon>Enterobacteriaceae</taxon>
        <taxon>Trabulsiella</taxon>
    </lineage>
</organism>
<dbReference type="AlphaFoldDB" id="A0A0L0GQ27"/>
<dbReference type="PANTHER" id="PTHR42959">
    <property type="entry name" value="CARBAMOYLTRANSFERASE"/>
    <property type="match status" value="1"/>
</dbReference>
<feature type="domain" description="Carbamoyltransferase Kae1-like" evidence="1">
    <location>
        <begin position="1"/>
        <end position="67"/>
    </location>
</feature>
<dbReference type="GO" id="GO:0016743">
    <property type="term" value="F:carboxyl- or carbamoyltransferase activity"/>
    <property type="evidence" value="ECO:0007669"/>
    <property type="project" value="TreeGrafter"/>
</dbReference>
<gene>
    <name evidence="2" type="ORF">GM31_03375</name>
</gene>
<dbReference type="PANTHER" id="PTHR42959:SF1">
    <property type="entry name" value="CARBAMOYLTRANSFERASE HYPF"/>
    <property type="match status" value="1"/>
</dbReference>
<dbReference type="GO" id="GO:0051604">
    <property type="term" value="P:protein maturation"/>
    <property type="evidence" value="ECO:0007669"/>
    <property type="project" value="TreeGrafter"/>
</dbReference>
<name>A0A0L0GQ27_9ENTR</name>
<dbReference type="InterPro" id="IPR051060">
    <property type="entry name" value="Carbamoyltrans_HypF-like"/>
</dbReference>
<dbReference type="GO" id="GO:0008270">
    <property type="term" value="F:zinc ion binding"/>
    <property type="evidence" value="ECO:0007669"/>
    <property type="project" value="TreeGrafter"/>
</dbReference>
<dbReference type="Gene3D" id="3.30.420.40">
    <property type="match status" value="1"/>
</dbReference>
<dbReference type="PATRIC" id="fig|379893.4.peg.692"/>
<comment type="caution">
    <text evidence="2">The sequence shown here is derived from an EMBL/GenBank/DDBJ whole genome shotgun (WGS) entry which is preliminary data.</text>
</comment>
<dbReference type="Gene3D" id="3.30.420.360">
    <property type="match status" value="1"/>
</dbReference>
<protein>
    <recommendedName>
        <fullName evidence="1">Carbamoyltransferase Kae1-like domain-containing protein</fullName>
    </recommendedName>
</protein>